<feature type="region of interest" description="Disordered" evidence="1">
    <location>
        <begin position="243"/>
        <end position="285"/>
    </location>
</feature>
<dbReference type="SUPFAM" id="SSF52540">
    <property type="entry name" value="P-loop containing nucleoside triphosphate hydrolases"/>
    <property type="match status" value="1"/>
</dbReference>
<feature type="compositionally biased region" description="Basic and acidic residues" evidence="1">
    <location>
        <begin position="261"/>
        <end position="273"/>
    </location>
</feature>
<evidence type="ECO:0000313" key="3">
    <source>
        <dbReference type="Proteomes" id="UP000589036"/>
    </source>
</evidence>
<accession>A0A852U5Q4</accession>
<dbReference type="InterPro" id="IPR027417">
    <property type="entry name" value="P-loop_NTPase"/>
</dbReference>
<evidence type="ECO:0000256" key="1">
    <source>
        <dbReference type="SAM" id="MobiDB-lite"/>
    </source>
</evidence>
<sequence length="285" mass="30811">MLICMVTAKGAPGATTSTLAMSMTWPRPVLMIEADPAGGDLQSGFLQGVDVGQRNLLQLARTVRHGITAVDIARQCLSLDPPETTHLVLPGLPSPFQGASLAPMWDPLLEAASQFWVRNPIWSTPVDVVVDCGRLDHPHMPWRLVEAADLVVLVFRSTLTSITVAKPWADHVRGRLEQADGRPDALAGLVITEGSYSAAEIRRTGIDVVATLPHDPAAARVLTERTHVPRGFHRSQFVRSARSAAEALRARGPEPAEEERDAAARRAEAVGPHEEEEQEVAHVGL</sequence>
<organism evidence="2 3">
    <name type="scientific">Spinactinospora alkalitolerans</name>
    <dbReference type="NCBI Taxonomy" id="687207"/>
    <lineage>
        <taxon>Bacteria</taxon>
        <taxon>Bacillati</taxon>
        <taxon>Actinomycetota</taxon>
        <taxon>Actinomycetes</taxon>
        <taxon>Streptosporangiales</taxon>
        <taxon>Nocardiopsidaceae</taxon>
        <taxon>Spinactinospora</taxon>
    </lineage>
</organism>
<protein>
    <submittedName>
        <fullName evidence="2">Uncharacterized protein</fullName>
    </submittedName>
</protein>
<dbReference type="Gene3D" id="3.40.50.300">
    <property type="entry name" value="P-loop containing nucleotide triphosphate hydrolases"/>
    <property type="match status" value="1"/>
</dbReference>
<name>A0A852U5Q4_9ACTN</name>
<dbReference type="Proteomes" id="UP000589036">
    <property type="component" value="Unassembled WGS sequence"/>
</dbReference>
<keyword evidence="3" id="KW-1185">Reference proteome</keyword>
<comment type="caution">
    <text evidence="2">The sequence shown here is derived from an EMBL/GenBank/DDBJ whole genome shotgun (WGS) entry which is preliminary data.</text>
</comment>
<evidence type="ECO:0000313" key="2">
    <source>
        <dbReference type="EMBL" id="NYE50832.1"/>
    </source>
</evidence>
<dbReference type="EMBL" id="JACCCC010000001">
    <property type="protein sequence ID" value="NYE50832.1"/>
    <property type="molecule type" value="Genomic_DNA"/>
</dbReference>
<dbReference type="RefSeq" id="WP_179646245.1">
    <property type="nucleotide sequence ID" value="NZ_JACCCC010000001.1"/>
</dbReference>
<dbReference type="AlphaFoldDB" id="A0A852U5Q4"/>
<reference evidence="2 3" key="1">
    <citation type="submission" date="2020-07" db="EMBL/GenBank/DDBJ databases">
        <title>Sequencing the genomes of 1000 actinobacteria strains.</title>
        <authorList>
            <person name="Klenk H.-P."/>
        </authorList>
    </citation>
    <scope>NUCLEOTIDE SEQUENCE [LARGE SCALE GENOMIC DNA]</scope>
    <source>
        <strain evidence="2 3">CXB654</strain>
    </source>
</reference>
<proteinExistence type="predicted"/>
<gene>
    <name evidence="2" type="ORF">HDA32_005952</name>
</gene>